<evidence type="ECO:0000313" key="3">
    <source>
        <dbReference type="Proteomes" id="UP000321947"/>
    </source>
</evidence>
<evidence type="ECO:0000313" key="2">
    <source>
        <dbReference type="EMBL" id="TYK14634.1"/>
    </source>
</evidence>
<dbReference type="EMBL" id="SSTD01009221">
    <property type="protein sequence ID" value="TYK14634.1"/>
    <property type="molecule type" value="Genomic_DNA"/>
</dbReference>
<feature type="compositionally biased region" description="Low complexity" evidence="1">
    <location>
        <begin position="75"/>
        <end position="88"/>
    </location>
</feature>
<feature type="region of interest" description="Disordered" evidence="1">
    <location>
        <begin position="73"/>
        <end position="124"/>
    </location>
</feature>
<dbReference type="GO" id="GO:0006508">
    <property type="term" value="P:proteolysis"/>
    <property type="evidence" value="ECO:0007669"/>
    <property type="project" value="UniProtKB-KW"/>
</dbReference>
<dbReference type="Proteomes" id="UP000321947">
    <property type="component" value="Unassembled WGS sequence"/>
</dbReference>
<name>A0A5D3CUL7_CUCMM</name>
<dbReference type="GO" id="GO:0008233">
    <property type="term" value="F:peptidase activity"/>
    <property type="evidence" value="ECO:0007669"/>
    <property type="project" value="UniProtKB-KW"/>
</dbReference>
<organism evidence="2 3">
    <name type="scientific">Cucumis melo var. makuwa</name>
    <name type="common">Oriental melon</name>
    <dbReference type="NCBI Taxonomy" id="1194695"/>
    <lineage>
        <taxon>Eukaryota</taxon>
        <taxon>Viridiplantae</taxon>
        <taxon>Streptophyta</taxon>
        <taxon>Embryophyta</taxon>
        <taxon>Tracheophyta</taxon>
        <taxon>Spermatophyta</taxon>
        <taxon>Magnoliopsida</taxon>
        <taxon>eudicotyledons</taxon>
        <taxon>Gunneridae</taxon>
        <taxon>Pentapetalae</taxon>
        <taxon>rosids</taxon>
        <taxon>fabids</taxon>
        <taxon>Cucurbitales</taxon>
        <taxon>Cucurbitaceae</taxon>
        <taxon>Benincaseae</taxon>
        <taxon>Cucumis</taxon>
    </lineage>
</organism>
<gene>
    <name evidence="2" type="ORF">E5676_scaffold1275G00290</name>
</gene>
<dbReference type="AlphaFoldDB" id="A0A5D3CUL7"/>
<reference evidence="2 3" key="1">
    <citation type="submission" date="2019-08" db="EMBL/GenBank/DDBJ databases">
        <title>Draft genome sequences of two oriental melons (Cucumis melo L. var makuwa).</title>
        <authorList>
            <person name="Kwon S.-Y."/>
        </authorList>
    </citation>
    <scope>NUCLEOTIDE SEQUENCE [LARGE SCALE GENOMIC DNA]</scope>
    <source>
        <strain evidence="3">cv. Chang Bougi</strain>
        <tissue evidence="2">Leaf</tissue>
    </source>
</reference>
<evidence type="ECO:0000256" key="1">
    <source>
        <dbReference type="SAM" id="MobiDB-lite"/>
    </source>
</evidence>
<feature type="compositionally biased region" description="Basic and acidic residues" evidence="1">
    <location>
        <begin position="92"/>
        <end position="103"/>
    </location>
</feature>
<comment type="caution">
    <text evidence="2">The sequence shown here is derived from an EMBL/GenBank/DDBJ whole genome shotgun (WGS) entry which is preliminary data.</text>
</comment>
<keyword evidence="2" id="KW-0645">Protease</keyword>
<feature type="compositionally biased region" description="Polar residues" evidence="1">
    <location>
        <begin position="104"/>
        <end position="122"/>
    </location>
</feature>
<keyword evidence="2" id="KW-0378">Hydrolase</keyword>
<sequence length="169" mass="19255">MRAMANQAPVRRAIPVSKVKILEPKPFCGVKDAKGLENFIFDIEQYFKATYIVTKEAKVTLAMMHLPEDAKLWWSSSPGRNRNSRPSSLKATEGDKCSGRDRMSYQSNTENTWQRPNNQSSPKRPLSFFICEGPHFVRECLNRADFYAFQVSLTPDSDDKSDQVEGEVD</sequence>
<accession>A0A5D3CUL7</accession>
<protein>
    <submittedName>
        <fullName evidence="2">Senescence-specific cysteine protease sag39</fullName>
    </submittedName>
</protein>
<proteinExistence type="predicted"/>